<dbReference type="AlphaFoldDB" id="A0A1G8AEG3"/>
<protein>
    <submittedName>
        <fullName evidence="1">Uncharacterized protein</fullName>
    </submittedName>
</protein>
<sequence>MEPFCGFQDGLMLSFNLVMLLNGLQQTFCKDNAKVCNQSALLHRIFIILA</sequence>
<proteinExistence type="predicted"/>
<evidence type="ECO:0000313" key="2">
    <source>
        <dbReference type="Proteomes" id="UP000181870"/>
    </source>
</evidence>
<name>A0A1G8AEG3_BACOV</name>
<gene>
    <name evidence="1" type="ORF">SAMN05192582_1002152</name>
</gene>
<reference evidence="1 2" key="1">
    <citation type="submission" date="2016-10" db="EMBL/GenBank/DDBJ databases">
        <authorList>
            <person name="de Groot N.N."/>
        </authorList>
    </citation>
    <scope>NUCLEOTIDE SEQUENCE [LARGE SCALE GENOMIC DNA]</scope>
    <source>
        <strain evidence="1 2">NLAE-zl-C57</strain>
    </source>
</reference>
<organism evidence="1 2">
    <name type="scientific">Bacteroides ovatus</name>
    <dbReference type="NCBI Taxonomy" id="28116"/>
    <lineage>
        <taxon>Bacteria</taxon>
        <taxon>Pseudomonadati</taxon>
        <taxon>Bacteroidota</taxon>
        <taxon>Bacteroidia</taxon>
        <taxon>Bacteroidales</taxon>
        <taxon>Bacteroidaceae</taxon>
        <taxon>Bacteroides</taxon>
    </lineage>
</organism>
<dbReference type="EMBL" id="FNDO01000002">
    <property type="protein sequence ID" value="SDH19405.1"/>
    <property type="molecule type" value="Genomic_DNA"/>
</dbReference>
<accession>A0A1G8AEG3</accession>
<evidence type="ECO:0000313" key="1">
    <source>
        <dbReference type="EMBL" id="SDH19405.1"/>
    </source>
</evidence>
<dbReference type="Proteomes" id="UP000181870">
    <property type="component" value="Unassembled WGS sequence"/>
</dbReference>